<feature type="transmembrane region" description="Helical" evidence="7">
    <location>
        <begin position="347"/>
        <end position="371"/>
    </location>
</feature>
<evidence type="ECO:0000313" key="10">
    <source>
        <dbReference type="Proteomes" id="UP000550501"/>
    </source>
</evidence>
<keyword evidence="3 7" id="KW-0812">Transmembrane</keyword>
<evidence type="ECO:0000256" key="6">
    <source>
        <dbReference type="SAM" id="MobiDB-lite"/>
    </source>
</evidence>
<dbReference type="InterPro" id="IPR052983">
    <property type="entry name" value="MFS_Riboflavin_Transporter"/>
</dbReference>
<dbReference type="Gene3D" id="1.20.1250.20">
    <property type="entry name" value="MFS general substrate transporter like domains"/>
    <property type="match status" value="2"/>
</dbReference>
<dbReference type="GO" id="GO:0005886">
    <property type="term" value="C:plasma membrane"/>
    <property type="evidence" value="ECO:0007669"/>
    <property type="project" value="UniProtKB-SubCell"/>
</dbReference>
<dbReference type="InterPro" id="IPR011701">
    <property type="entry name" value="MFS"/>
</dbReference>
<keyword evidence="2" id="KW-0813">Transport</keyword>
<protein>
    <submittedName>
        <fullName evidence="9">MFS family permease</fullName>
    </submittedName>
</protein>
<evidence type="ECO:0000259" key="8">
    <source>
        <dbReference type="PROSITE" id="PS50850"/>
    </source>
</evidence>
<dbReference type="Proteomes" id="UP000550501">
    <property type="component" value="Unassembled WGS sequence"/>
</dbReference>
<dbReference type="EMBL" id="JACHVU010000001">
    <property type="protein sequence ID" value="MBB2989287.1"/>
    <property type="molecule type" value="Genomic_DNA"/>
</dbReference>
<feature type="transmembrane region" description="Helical" evidence="7">
    <location>
        <begin position="110"/>
        <end position="130"/>
    </location>
</feature>
<feature type="transmembrane region" description="Helical" evidence="7">
    <location>
        <begin position="290"/>
        <end position="316"/>
    </location>
</feature>
<feature type="domain" description="Major facilitator superfamily (MFS) profile" evidence="8">
    <location>
        <begin position="18"/>
        <end position="438"/>
    </location>
</feature>
<comment type="caution">
    <text evidence="9">The sequence shown here is derived from an EMBL/GenBank/DDBJ whole genome shotgun (WGS) entry which is preliminary data.</text>
</comment>
<feature type="transmembrane region" description="Helical" evidence="7">
    <location>
        <begin position="262"/>
        <end position="284"/>
    </location>
</feature>
<dbReference type="PANTHER" id="PTHR43385">
    <property type="entry name" value="RIBOFLAVIN TRANSPORTER RIBJ"/>
    <property type="match status" value="1"/>
</dbReference>
<accession>A0A839Q0L8</accession>
<evidence type="ECO:0000256" key="7">
    <source>
        <dbReference type="SAM" id="Phobius"/>
    </source>
</evidence>
<feature type="transmembrane region" description="Helical" evidence="7">
    <location>
        <begin position="84"/>
        <end position="104"/>
    </location>
</feature>
<reference evidence="9 10" key="1">
    <citation type="submission" date="2020-08" db="EMBL/GenBank/DDBJ databases">
        <title>The Agave Microbiome: Exploring the role of microbial communities in plant adaptations to desert environments.</title>
        <authorList>
            <person name="Partida-Martinez L.P."/>
        </authorList>
    </citation>
    <scope>NUCLEOTIDE SEQUENCE [LARGE SCALE GENOMIC DNA]</scope>
    <source>
        <strain evidence="9 10">AT2.18</strain>
    </source>
</reference>
<feature type="region of interest" description="Disordered" evidence="6">
    <location>
        <begin position="203"/>
        <end position="239"/>
    </location>
</feature>
<dbReference type="PROSITE" id="PS50850">
    <property type="entry name" value="MFS"/>
    <property type="match status" value="1"/>
</dbReference>
<dbReference type="GO" id="GO:0022857">
    <property type="term" value="F:transmembrane transporter activity"/>
    <property type="evidence" value="ECO:0007669"/>
    <property type="project" value="InterPro"/>
</dbReference>
<evidence type="ECO:0000256" key="1">
    <source>
        <dbReference type="ARBA" id="ARBA00004651"/>
    </source>
</evidence>
<dbReference type="InterPro" id="IPR036259">
    <property type="entry name" value="MFS_trans_sf"/>
</dbReference>
<gene>
    <name evidence="9" type="ORF">FHR72_000744</name>
</gene>
<feature type="transmembrane region" description="Helical" evidence="7">
    <location>
        <begin position="412"/>
        <end position="433"/>
    </location>
</feature>
<feature type="transmembrane region" description="Helical" evidence="7">
    <location>
        <begin position="383"/>
        <end position="406"/>
    </location>
</feature>
<dbReference type="InterPro" id="IPR020846">
    <property type="entry name" value="MFS_dom"/>
</dbReference>
<keyword evidence="5 7" id="KW-0472">Membrane</keyword>
<feature type="transmembrane region" description="Helical" evidence="7">
    <location>
        <begin position="52"/>
        <end position="72"/>
    </location>
</feature>
<comment type="subcellular location">
    <subcellularLocation>
        <location evidence="1">Cell membrane</location>
        <topology evidence="1">Multi-pass membrane protein</topology>
    </subcellularLocation>
</comment>
<keyword evidence="10" id="KW-1185">Reference proteome</keyword>
<evidence type="ECO:0000256" key="3">
    <source>
        <dbReference type="ARBA" id="ARBA00022692"/>
    </source>
</evidence>
<sequence>MSRFDSTAVAEWRRHGPLPLAAGLGYSMGVIHVYSLGAFMQPLQDEFGWSRAQTSVGLTIVGLAAAAAALPIGLMVDRLGPRRVGLSGVALMTLAFALLGTATGTMTNWVALWAVLAFACFWVQTTVWTAAVASRFETSRGLAFAVTLSGGSLAAAVFPPLATALIGAWGWRTAFIGLGVLWGGLVLAVVWVFFRGAQDDRSAASAPPTAAPSTEAAATPTAAPSTEAAAPPTAASPPTAAPVELPGLSVAEGLRSATFYKLLLAAGLFAFTTLGIVVHLVPILRDAGAAPLAAAGTAALVGVFSIVGRLGVGVLLDRFPGRLVGACAYLVPILGCAALLIDGSSPVSQTVAAALFGLTLGAEVDVIAYLASRYFGLKNFGGLFGGLVAALSLGTAFGPLASGATADHFGGYANFLILTMVLMAVSSLALATLRPPPDWAVDSPVPGTADLPAREGPA</sequence>
<feature type="transmembrane region" description="Helical" evidence="7">
    <location>
        <begin position="175"/>
        <end position="194"/>
    </location>
</feature>
<dbReference type="Pfam" id="PF07690">
    <property type="entry name" value="MFS_1"/>
    <property type="match status" value="1"/>
</dbReference>
<evidence type="ECO:0000256" key="4">
    <source>
        <dbReference type="ARBA" id="ARBA00022989"/>
    </source>
</evidence>
<dbReference type="SUPFAM" id="SSF103473">
    <property type="entry name" value="MFS general substrate transporter"/>
    <property type="match status" value="1"/>
</dbReference>
<feature type="transmembrane region" description="Helical" evidence="7">
    <location>
        <begin position="142"/>
        <end position="169"/>
    </location>
</feature>
<evidence type="ECO:0000256" key="5">
    <source>
        <dbReference type="ARBA" id="ARBA00023136"/>
    </source>
</evidence>
<keyword evidence="4 7" id="KW-1133">Transmembrane helix</keyword>
<dbReference type="RefSeq" id="WP_183466523.1">
    <property type="nucleotide sequence ID" value="NZ_JACHVU010000001.1"/>
</dbReference>
<evidence type="ECO:0000256" key="2">
    <source>
        <dbReference type="ARBA" id="ARBA00022448"/>
    </source>
</evidence>
<evidence type="ECO:0000313" key="9">
    <source>
        <dbReference type="EMBL" id="MBB2989287.1"/>
    </source>
</evidence>
<name>A0A839Q0L8_MYCIR</name>
<feature type="transmembrane region" description="Helical" evidence="7">
    <location>
        <begin position="20"/>
        <end position="40"/>
    </location>
</feature>
<dbReference type="AlphaFoldDB" id="A0A839Q0L8"/>
<feature type="transmembrane region" description="Helical" evidence="7">
    <location>
        <begin position="323"/>
        <end position="341"/>
    </location>
</feature>
<proteinExistence type="predicted"/>
<organism evidence="9 10">
    <name type="scientific">Mycolicibacterium iranicum</name>
    <name type="common">Mycobacterium iranicum</name>
    <dbReference type="NCBI Taxonomy" id="912594"/>
    <lineage>
        <taxon>Bacteria</taxon>
        <taxon>Bacillati</taxon>
        <taxon>Actinomycetota</taxon>
        <taxon>Actinomycetes</taxon>
        <taxon>Mycobacteriales</taxon>
        <taxon>Mycobacteriaceae</taxon>
        <taxon>Mycolicibacterium</taxon>
    </lineage>
</organism>
<dbReference type="PANTHER" id="PTHR43385:SF1">
    <property type="entry name" value="RIBOFLAVIN TRANSPORTER RIBJ"/>
    <property type="match status" value="1"/>
</dbReference>